<dbReference type="InterPro" id="IPR052245">
    <property type="entry name" value="Plant_Stress_Dev_TF"/>
</dbReference>
<dbReference type="EMBL" id="KN643366">
    <property type="protein sequence ID" value="KHN44091.1"/>
    <property type="molecule type" value="Genomic_DNA"/>
</dbReference>
<comment type="subcellular location">
    <subcellularLocation>
        <location evidence="1">Nucleus</location>
    </subcellularLocation>
</comment>
<dbReference type="Gene3D" id="1.10.10.60">
    <property type="entry name" value="Homeodomain-like"/>
    <property type="match status" value="1"/>
</dbReference>
<organism evidence="8">
    <name type="scientific">Glycine soja</name>
    <name type="common">Wild soybean</name>
    <dbReference type="NCBI Taxonomy" id="3848"/>
    <lineage>
        <taxon>Eukaryota</taxon>
        <taxon>Viridiplantae</taxon>
        <taxon>Streptophyta</taxon>
        <taxon>Embryophyta</taxon>
        <taxon>Tracheophyta</taxon>
        <taxon>Spermatophyta</taxon>
        <taxon>Magnoliopsida</taxon>
        <taxon>eudicotyledons</taxon>
        <taxon>Gunneridae</taxon>
        <taxon>Pentapetalae</taxon>
        <taxon>rosids</taxon>
        <taxon>fabids</taxon>
        <taxon>Fabales</taxon>
        <taxon>Fabaceae</taxon>
        <taxon>Papilionoideae</taxon>
        <taxon>50 kb inversion clade</taxon>
        <taxon>NPAAA clade</taxon>
        <taxon>indigoferoid/millettioid clade</taxon>
        <taxon>Phaseoleae</taxon>
        <taxon>Glycine</taxon>
        <taxon>Glycine subgen. Soja</taxon>
    </lineage>
</organism>
<dbReference type="Proteomes" id="UP000053555">
    <property type="component" value="Unassembled WGS sequence"/>
</dbReference>
<keyword evidence="2" id="KW-0805">Transcription regulation</keyword>
<dbReference type="CDD" id="cd00167">
    <property type="entry name" value="SANT"/>
    <property type="match status" value="1"/>
</dbReference>
<dbReference type="GO" id="GO:0005634">
    <property type="term" value="C:nucleus"/>
    <property type="evidence" value="ECO:0007669"/>
    <property type="project" value="UniProtKB-SubCell"/>
</dbReference>
<proteinExistence type="predicted"/>
<keyword evidence="4" id="KW-0804">Transcription</keyword>
<dbReference type="Pfam" id="PF00249">
    <property type="entry name" value="Myb_DNA-binding"/>
    <property type="match status" value="1"/>
</dbReference>
<dbReference type="PROSITE" id="PS51294">
    <property type="entry name" value="HTH_MYB"/>
    <property type="match status" value="1"/>
</dbReference>
<evidence type="ECO:0000256" key="1">
    <source>
        <dbReference type="ARBA" id="ARBA00004123"/>
    </source>
</evidence>
<dbReference type="NCBIfam" id="TIGR01557">
    <property type="entry name" value="myb_SHAQKYF"/>
    <property type="match status" value="1"/>
</dbReference>
<dbReference type="AlphaFoldDB" id="A0A0B2SBG5"/>
<evidence type="ECO:0000256" key="2">
    <source>
        <dbReference type="ARBA" id="ARBA00023015"/>
    </source>
</evidence>
<evidence type="ECO:0000256" key="4">
    <source>
        <dbReference type="ARBA" id="ARBA00023163"/>
    </source>
</evidence>
<name>A0A0B2SBG5_GLYSO</name>
<dbReference type="GO" id="GO:0003677">
    <property type="term" value="F:DNA binding"/>
    <property type="evidence" value="ECO:0007669"/>
    <property type="project" value="UniProtKB-KW"/>
</dbReference>
<evidence type="ECO:0000256" key="6">
    <source>
        <dbReference type="SAM" id="MobiDB-lite"/>
    </source>
</evidence>
<sequence length="226" mass="24760">MFLLGLQKLGKGDWRGIARNYVISRTPTQVASHAQKYFIRQSNVSRRKRRSSLFDIVADEAADTAMVQQDFLSANELPTETEGNNPLPAPPPLDEECESMDSTNSNDGEPAPSKPENTHPSYPMLYPAYYSPVFPFPLPYWSGYSPEPTKKEETHEVLKPTAVHSKSPINVDELVGISKLSLGESIGDSGPSTLSRKLIEEGPSRQSAFHATPTCGDMNGSAIHAV</sequence>
<feature type="domain" description="HTH myb-type" evidence="7">
    <location>
        <begin position="1"/>
        <end position="42"/>
    </location>
</feature>
<dbReference type="GO" id="GO:0009723">
    <property type="term" value="P:response to ethylene"/>
    <property type="evidence" value="ECO:0007669"/>
    <property type="project" value="TreeGrafter"/>
</dbReference>
<evidence type="ECO:0000313" key="8">
    <source>
        <dbReference type="EMBL" id="KHN44091.1"/>
    </source>
</evidence>
<evidence type="ECO:0000256" key="3">
    <source>
        <dbReference type="ARBA" id="ARBA00023125"/>
    </source>
</evidence>
<dbReference type="InterPro" id="IPR017930">
    <property type="entry name" value="Myb_dom"/>
</dbReference>
<dbReference type="PANTHER" id="PTHR44191:SF26">
    <property type="entry name" value="TRANSCRIPTION FACTOR KUA1"/>
    <property type="match status" value="1"/>
</dbReference>
<evidence type="ECO:0000256" key="5">
    <source>
        <dbReference type="ARBA" id="ARBA00023242"/>
    </source>
</evidence>
<dbReference type="SUPFAM" id="SSF46689">
    <property type="entry name" value="Homeodomain-like"/>
    <property type="match status" value="1"/>
</dbReference>
<keyword evidence="5" id="KW-0539">Nucleus</keyword>
<dbReference type="InterPro" id="IPR006447">
    <property type="entry name" value="Myb_dom_plants"/>
</dbReference>
<feature type="region of interest" description="Disordered" evidence="6">
    <location>
        <begin position="76"/>
        <end position="119"/>
    </location>
</feature>
<dbReference type="InterPro" id="IPR001005">
    <property type="entry name" value="SANT/Myb"/>
</dbReference>
<dbReference type="PANTHER" id="PTHR44191">
    <property type="entry name" value="TRANSCRIPTION FACTOR KUA1"/>
    <property type="match status" value="1"/>
</dbReference>
<keyword evidence="3" id="KW-0238">DNA-binding</keyword>
<dbReference type="GO" id="GO:0009739">
    <property type="term" value="P:response to gibberellin"/>
    <property type="evidence" value="ECO:0007669"/>
    <property type="project" value="TreeGrafter"/>
</dbReference>
<evidence type="ECO:0000259" key="7">
    <source>
        <dbReference type="PROSITE" id="PS51294"/>
    </source>
</evidence>
<reference evidence="8" key="1">
    <citation type="submission" date="2014-07" db="EMBL/GenBank/DDBJ databases">
        <title>Identification of a novel salt tolerance gene in wild soybean by whole-genome sequencing.</title>
        <authorList>
            <person name="Lam H.-M."/>
            <person name="Qi X."/>
            <person name="Li M.-W."/>
            <person name="Liu X."/>
            <person name="Xie M."/>
            <person name="Ni M."/>
            <person name="Xu X."/>
        </authorList>
    </citation>
    <scope>NUCLEOTIDE SEQUENCE [LARGE SCALE GENOMIC DNA]</scope>
    <source>
        <tissue evidence="8">Root</tissue>
    </source>
</reference>
<protein>
    <submittedName>
        <fullName evidence="8">Transcription factor MYB1R1</fullName>
    </submittedName>
</protein>
<dbReference type="FunFam" id="1.10.10.60:FF:000009">
    <property type="entry name" value="transcription factor MYB1R1"/>
    <property type="match status" value="1"/>
</dbReference>
<accession>A0A0B2SBG5</accession>
<gene>
    <name evidence="8" type="ORF">glysoja_031691</name>
</gene>
<dbReference type="GO" id="GO:0006355">
    <property type="term" value="P:regulation of DNA-templated transcription"/>
    <property type="evidence" value="ECO:0007669"/>
    <property type="project" value="UniProtKB-ARBA"/>
</dbReference>
<dbReference type="InterPro" id="IPR009057">
    <property type="entry name" value="Homeodomain-like_sf"/>
</dbReference>